<dbReference type="EMBL" id="GBXM01101151">
    <property type="protein sequence ID" value="JAH07426.1"/>
    <property type="molecule type" value="Transcribed_RNA"/>
</dbReference>
<protein>
    <submittedName>
        <fullName evidence="1">Uncharacterized protein</fullName>
    </submittedName>
</protein>
<reference evidence="1" key="1">
    <citation type="submission" date="2014-11" db="EMBL/GenBank/DDBJ databases">
        <authorList>
            <person name="Amaro Gonzalez C."/>
        </authorList>
    </citation>
    <scope>NUCLEOTIDE SEQUENCE</scope>
</reference>
<evidence type="ECO:0000313" key="1">
    <source>
        <dbReference type="EMBL" id="JAH07426.1"/>
    </source>
</evidence>
<organism evidence="1">
    <name type="scientific">Anguilla anguilla</name>
    <name type="common">European freshwater eel</name>
    <name type="synonym">Muraena anguilla</name>
    <dbReference type="NCBI Taxonomy" id="7936"/>
    <lineage>
        <taxon>Eukaryota</taxon>
        <taxon>Metazoa</taxon>
        <taxon>Chordata</taxon>
        <taxon>Craniata</taxon>
        <taxon>Vertebrata</taxon>
        <taxon>Euteleostomi</taxon>
        <taxon>Actinopterygii</taxon>
        <taxon>Neopterygii</taxon>
        <taxon>Teleostei</taxon>
        <taxon>Anguilliformes</taxon>
        <taxon>Anguillidae</taxon>
        <taxon>Anguilla</taxon>
    </lineage>
</organism>
<dbReference type="AlphaFoldDB" id="A0A0E9PS31"/>
<sequence length="16" mass="1761">MCSSAIEIQLLGNIRL</sequence>
<proteinExistence type="predicted"/>
<accession>A0A0E9PS31</accession>
<reference evidence="1" key="2">
    <citation type="journal article" date="2015" name="Fish Shellfish Immunol.">
        <title>Early steps in the European eel (Anguilla anguilla)-Vibrio vulnificus interaction in the gills: Role of the RtxA13 toxin.</title>
        <authorList>
            <person name="Callol A."/>
            <person name="Pajuelo D."/>
            <person name="Ebbesson L."/>
            <person name="Teles M."/>
            <person name="MacKenzie S."/>
            <person name="Amaro C."/>
        </authorList>
    </citation>
    <scope>NUCLEOTIDE SEQUENCE</scope>
</reference>
<name>A0A0E9PS31_ANGAN</name>